<organism evidence="4 5">
    <name type="scientific">Streptomyces ziwulingensis</name>
    <dbReference type="NCBI Taxonomy" id="1045501"/>
    <lineage>
        <taxon>Bacteria</taxon>
        <taxon>Bacillati</taxon>
        <taxon>Actinomycetota</taxon>
        <taxon>Actinomycetes</taxon>
        <taxon>Kitasatosporales</taxon>
        <taxon>Streptomycetaceae</taxon>
        <taxon>Streptomyces</taxon>
    </lineage>
</organism>
<protein>
    <recommendedName>
        <fullName evidence="3">Class II aldolase/adducin N-terminal domain-containing protein</fullName>
    </recommendedName>
</protein>
<dbReference type="NCBIfam" id="NF004855">
    <property type="entry name" value="PRK06208.1"/>
    <property type="match status" value="1"/>
</dbReference>
<dbReference type="Proteomes" id="UP001501265">
    <property type="component" value="Unassembled WGS sequence"/>
</dbReference>
<reference evidence="5" key="1">
    <citation type="journal article" date="2019" name="Int. J. Syst. Evol. Microbiol.">
        <title>The Global Catalogue of Microorganisms (GCM) 10K type strain sequencing project: providing services to taxonomists for standard genome sequencing and annotation.</title>
        <authorList>
            <consortium name="The Broad Institute Genomics Platform"/>
            <consortium name="The Broad Institute Genome Sequencing Center for Infectious Disease"/>
            <person name="Wu L."/>
            <person name="Ma J."/>
        </authorList>
    </citation>
    <scope>NUCLEOTIDE SEQUENCE [LARGE SCALE GENOMIC DNA]</scope>
    <source>
        <strain evidence="5">JCM 18081</strain>
    </source>
</reference>
<dbReference type="InterPro" id="IPR051017">
    <property type="entry name" value="Aldolase-II_Adducin_sf"/>
</dbReference>
<evidence type="ECO:0000256" key="1">
    <source>
        <dbReference type="ARBA" id="ARBA00037961"/>
    </source>
</evidence>
<proteinExistence type="inferred from homology"/>
<dbReference type="PANTHER" id="PTHR10672:SF3">
    <property type="entry name" value="PROTEIN HU-LI TAI SHAO"/>
    <property type="match status" value="1"/>
</dbReference>
<dbReference type="InterPro" id="IPR036409">
    <property type="entry name" value="Aldolase_II/adducin_N_sf"/>
</dbReference>
<dbReference type="RefSeq" id="WP_345624591.1">
    <property type="nucleotide sequence ID" value="NZ_BAABIG010000092.1"/>
</dbReference>
<gene>
    <name evidence="4" type="ORF">GCM10023220_68340</name>
</gene>
<comment type="caution">
    <text evidence="4">The sequence shown here is derived from an EMBL/GenBank/DDBJ whole genome shotgun (WGS) entry which is preliminary data.</text>
</comment>
<evidence type="ECO:0000259" key="3">
    <source>
        <dbReference type="SMART" id="SM01007"/>
    </source>
</evidence>
<dbReference type="EMBL" id="BAABIG010000092">
    <property type="protein sequence ID" value="GAA4824879.1"/>
    <property type="molecule type" value="Genomic_DNA"/>
</dbReference>
<dbReference type="Pfam" id="PF00596">
    <property type="entry name" value="Aldolase_II"/>
    <property type="match status" value="1"/>
</dbReference>
<evidence type="ECO:0000313" key="4">
    <source>
        <dbReference type="EMBL" id="GAA4824879.1"/>
    </source>
</evidence>
<dbReference type="SMART" id="SM01007">
    <property type="entry name" value="Aldolase_II"/>
    <property type="match status" value="1"/>
</dbReference>
<keyword evidence="5" id="KW-1185">Reference proteome</keyword>
<evidence type="ECO:0000256" key="2">
    <source>
        <dbReference type="SAM" id="MobiDB-lite"/>
    </source>
</evidence>
<feature type="region of interest" description="Disordered" evidence="2">
    <location>
        <begin position="1"/>
        <end position="24"/>
    </location>
</feature>
<accession>A0ABP9D142</accession>
<sequence length="251" mass="26964">MTAPAIDRSEDAQHGTAAEDDTETKRRLVTALRTLGALGFSHGLAGYFSAVDPRRPDHYWVNALGVDFTQTRTEDLLLVGPEGQVVSGRGTLNPSVDALHGELHRARPDLKAFVHTHSRYGKAWSTLARPLDPITQDACLLYGRHAVFEDFGGPVTERQEGRAIAATLGAGVGVILPSHGFVTGGRSVPEAAWLHVAMERAAEVQLLAEAVGTPRMIPDAIARATGDLLGRQKYTEQAFNNLSLSSHTTCP</sequence>
<feature type="domain" description="Class II aldolase/adducin N-terminal" evidence="3">
    <location>
        <begin position="26"/>
        <end position="206"/>
    </location>
</feature>
<dbReference type="Gene3D" id="3.40.225.10">
    <property type="entry name" value="Class II aldolase/adducin N-terminal domain"/>
    <property type="match status" value="1"/>
</dbReference>
<name>A0ABP9D142_9ACTN</name>
<dbReference type="SUPFAM" id="SSF53639">
    <property type="entry name" value="AraD/HMP-PK domain-like"/>
    <property type="match status" value="1"/>
</dbReference>
<dbReference type="PANTHER" id="PTHR10672">
    <property type="entry name" value="ADDUCIN"/>
    <property type="match status" value="1"/>
</dbReference>
<comment type="similarity">
    <text evidence="1">Belongs to the aldolase class II family.</text>
</comment>
<dbReference type="InterPro" id="IPR001303">
    <property type="entry name" value="Aldolase_II/adducin_N"/>
</dbReference>
<evidence type="ECO:0000313" key="5">
    <source>
        <dbReference type="Proteomes" id="UP001501265"/>
    </source>
</evidence>